<evidence type="ECO:0000313" key="5">
    <source>
        <dbReference type="Proteomes" id="UP000247233"/>
    </source>
</evidence>
<feature type="transmembrane region" description="Helical" evidence="2">
    <location>
        <begin position="394"/>
        <end position="413"/>
    </location>
</feature>
<proteinExistence type="predicted"/>
<dbReference type="Gene3D" id="3.60.21.10">
    <property type="match status" value="1"/>
</dbReference>
<dbReference type="VEuPathDB" id="FungiDB:BO70DRAFT_413640"/>
<keyword evidence="2" id="KW-0812">Transmembrane</keyword>
<dbReference type="OrthoDB" id="783096at2759"/>
<accession>A0A317VGF3</accession>
<dbReference type="STRING" id="1448321.A0A317VGF3"/>
<comment type="caution">
    <text evidence="4">The sequence shown here is derived from an EMBL/GenBank/DDBJ whole genome shotgun (WGS) entry which is preliminary data.</text>
</comment>
<dbReference type="AlphaFoldDB" id="A0A317VGF3"/>
<feature type="domain" description="Calcineurin-like phosphoesterase" evidence="3">
    <location>
        <begin position="34"/>
        <end position="288"/>
    </location>
</feature>
<sequence>MAFGPPGANRQAGSPQSQSSEDSTLRFAEDGTFQITVFSDLHLGENPDTLEGPARDKRTADVVRKVLEHESSQLVVLNRDLISGYGLASDNATSYLDQILAPINDTGLPRATTYGNHDNESFSSTPKLFVREKAYSRSLTQDMLPLNPEAGVSNYYLLVFPASGDLDTPELILWFFDSRGGGDNRDWVDYVMAQAIAWFQSTRLKLNNQYNKTIPSLAFFHIPITGARDFQKRPGISPSRKPGINGEDVTNQGAMYGDSPVRPHDDDLMRALGKANSLLGVFSGHDHDNDWYFNWKDTNYVRGGGFDYIGIPVCYGRNTGYGGYGNLARGARQIFLNKDTLTEEVISWIRLDDGMVTENVTLNSTFGEDEYHPLPKHMEPRRGEATGAADSLHVVPSLYSAALCLFLIFCFPFRL</sequence>
<evidence type="ECO:0000259" key="3">
    <source>
        <dbReference type="Pfam" id="PF00149"/>
    </source>
</evidence>
<keyword evidence="5" id="KW-1185">Reference proteome</keyword>
<reference evidence="4 5" key="1">
    <citation type="submission" date="2016-12" db="EMBL/GenBank/DDBJ databases">
        <title>The genomes of Aspergillus section Nigri reveals drivers in fungal speciation.</title>
        <authorList>
            <consortium name="DOE Joint Genome Institute"/>
            <person name="Vesth T.C."/>
            <person name="Nybo J."/>
            <person name="Theobald S."/>
            <person name="Brandl J."/>
            <person name="Frisvad J.C."/>
            <person name="Nielsen K.F."/>
            <person name="Lyhne E.K."/>
            <person name="Kogle M.E."/>
            <person name="Kuo A."/>
            <person name="Riley R."/>
            <person name="Clum A."/>
            <person name="Nolan M."/>
            <person name="Lipzen A."/>
            <person name="Salamov A."/>
            <person name="Henrissat B."/>
            <person name="Wiebenga A."/>
            <person name="De Vries R.P."/>
            <person name="Grigoriev I.V."/>
            <person name="Mortensen U.H."/>
            <person name="Andersen M.R."/>
            <person name="Baker S.E."/>
        </authorList>
    </citation>
    <scope>NUCLEOTIDE SEQUENCE [LARGE SCALE GENOMIC DNA]</scope>
    <source>
        <strain evidence="4 5">CBS 117.55</strain>
    </source>
</reference>
<organism evidence="4 5">
    <name type="scientific">Aspergillus heteromorphus CBS 117.55</name>
    <dbReference type="NCBI Taxonomy" id="1448321"/>
    <lineage>
        <taxon>Eukaryota</taxon>
        <taxon>Fungi</taxon>
        <taxon>Dikarya</taxon>
        <taxon>Ascomycota</taxon>
        <taxon>Pezizomycotina</taxon>
        <taxon>Eurotiomycetes</taxon>
        <taxon>Eurotiomycetidae</taxon>
        <taxon>Eurotiales</taxon>
        <taxon>Aspergillaceae</taxon>
        <taxon>Aspergillus</taxon>
        <taxon>Aspergillus subgen. Circumdati</taxon>
    </lineage>
</organism>
<name>A0A317VGF3_9EURO</name>
<dbReference type="GeneID" id="37069569"/>
<evidence type="ECO:0000256" key="1">
    <source>
        <dbReference type="SAM" id="MobiDB-lite"/>
    </source>
</evidence>
<dbReference type="PANTHER" id="PTHR32440:SF11">
    <property type="entry name" value="METALLOPHOSPHOESTERASE DOMAIN-CONTAINING PROTEIN"/>
    <property type="match status" value="1"/>
</dbReference>
<dbReference type="InterPro" id="IPR004843">
    <property type="entry name" value="Calcineurin-like_PHP"/>
</dbReference>
<keyword evidence="2" id="KW-0472">Membrane</keyword>
<protein>
    <submittedName>
        <fullName evidence="4">Metallo-dependent phosphatase</fullName>
    </submittedName>
</protein>
<feature type="compositionally biased region" description="Polar residues" evidence="1">
    <location>
        <begin position="11"/>
        <end position="22"/>
    </location>
</feature>
<dbReference type="RefSeq" id="XP_025396649.1">
    <property type="nucleotide sequence ID" value="XM_025547332.1"/>
</dbReference>
<dbReference type="PANTHER" id="PTHR32440">
    <property type="entry name" value="PHOSPHATASE DCR2-RELATED-RELATED"/>
    <property type="match status" value="1"/>
</dbReference>
<dbReference type="CDD" id="cd07383">
    <property type="entry name" value="MPP_Dcr2"/>
    <property type="match status" value="1"/>
</dbReference>
<dbReference type="SUPFAM" id="SSF56300">
    <property type="entry name" value="Metallo-dependent phosphatases"/>
    <property type="match status" value="1"/>
</dbReference>
<dbReference type="Pfam" id="PF00149">
    <property type="entry name" value="Metallophos"/>
    <property type="match status" value="1"/>
</dbReference>
<dbReference type="GO" id="GO:0016788">
    <property type="term" value="F:hydrolase activity, acting on ester bonds"/>
    <property type="evidence" value="ECO:0007669"/>
    <property type="project" value="TreeGrafter"/>
</dbReference>
<evidence type="ECO:0000256" key="2">
    <source>
        <dbReference type="SAM" id="Phobius"/>
    </source>
</evidence>
<keyword evidence="2" id="KW-1133">Transmembrane helix</keyword>
<dbReference type="Proteomes" id="UP000247233">
    <property type="component" value="Unassembled WGS sequence"/>
</dbReference>
<gene>
    <name evidence="4" type="ORF">BO70DRAFT_413640</name>
</gene>
<evidence type="ECO:0000313" key="4">
    <source>
        <dbReference type="EMBL" id="PWY72995.1"/>
    </source>
</evidence>
<dbReference type="InterPro" id="IPR029052">
    <property type="entry name" value="Metallo-depent_PP-like"/>
</dbReference>
<feature type="region of interest" description="Disordered" evidence="1">
    <location>
        <begin position="1"/>
        <end position="24"/>
    </location>
</feature>
<dbReference type="GO" id="GO:0005737">
    <property type="term" value="C:cytoplasm"/>
    <property type="evidence" value="ECO:0007669"/>
    <property type="project" value="TreeGrafter"/>
</dbReference>
<dbReference type="EMBL" id="MSFL01000025">
    <property type="protein sequence ID" value="PWY72995.1"/>
    <property type="molecule type" value="Genomic_DNA"/>
</dbReference>